<sequence length="261" mass="29017">MADGTWRIIYHDVNFKGRAEFVRLILEDAGVTYVESSDNLYGPSGVCDAFRAMGSNEDGLAAGAEQHVAADTALWPVMFPPILHHKPSGDGEEVYVNQTPAILRYCAAQLGYLPQTPAQVARADQITLNVNDLMAECNRAFHPVDPKASYESQKEEADKVSRVFAGGRLLVWLGHFEKIVKRLRPEGDGPLLGEMTYADFALFHVLDAAEAQFSSAQYGEAWLKADIPTLKRWKAWVAERPKLKAYAQSARRRGWQGTSMM</sequence>
<dbReference type="Pfam" id="PF14497">
    <property type="entry name" value="GST_C_3"/>
    <property type="match status" value="1"/>
</dbReference>
<dbReference type="InterPro" id="IPR036249">
    <property type="entry name" value="Thioredoxin-like_sf"/>
</dbReference>
<protein>
    <recommendedName>
        <fullName evidence="1">GST C-terminal domain-containing protein</fullName>
    </recommendedName>
</protein>
<dbReference type="Gene3D" id="1.20.1050.10">
    <property type="match status" value="1"/>
</dbReference>
<dbReference type="PROSITE" id="PS50405">
    <property type="entry name" value="GST_CTER"/>
    <property type="match status" value="1"/>
</dbReference>
<name>A0A7S4UY27_9DINO</name>
<reference evidence="2" key="1">
    <citation type="submission" date="2021-01" db="EMBL/GenBank/DDBJ databases">
        <authorList>
            <person name="Corre E."/>
            <person name="Pelletier E."/>
            <person name="Niang G."/>
            <person name="Scheremetjew M."/>
            <person name="Finn R."/>
            <person name="Kale V."/>
            <person name="Holt S."/>
            <person name="Cochrane G."/>
            <person name="Meng A."/>
            <person name="Brown T."/>
            <person name="Cohen L."/>
        </authorList>
    </citation>
    <scope>NUCLEOTIDE SEQUENCE</scope>
    <source>
        <strain evidence="2">CCMP3105</strain>
    </source>
</reference>
<dbReference type="InterPro" id="IPR010987">
    <property type="entry name" value="Glutathione-S-Trfase_C-like"/>
</dbReference>
<dbReference type="EMBL" id="HBNR01049493">
    <property type="protein sequence ID" value="CAE4612599.1"/>
    <property type="molecule type" value="Transcribed_RNA"/>
</dbReference>
<organism evidence="2">
    <name type="scientific">Alexandrium monilatum</name>
    <dbReference type="NCBI Taxonomy" id="311494"/>
    <lineage>
        <taxon>Eukaryota</taxon>
        <taxon>Sar</taxon>
        <taxon>Alveolata</taxon>
        <taxon>Dinophyceae</taxon>
        <taxon>Gonyaulacales</taxon>
        <taxon>Pyrocystaceae</taxon>
        <taxon>Alexandrium</taxon>
    </lineage>
</organism>
<dbReference type="InterPro" id="IPR050213">
    <property type="entry name" value="GST_superfamily"/>
</dbReference>
<evidence type="ECO:0000313" key="2">
    <source>
        <dbReference type="EMBL" id="CAE4612599.1"/>
    </source>
</evidence>
<feature type="domain" description="GST C-terminal" evidence="1">
    <location>
        <begin position="116"/>
        <end position="257"/>
    </location>
</feature>
<dbReference type="AlphaFoldDB" id="A0A7S4UY27"/>
<dbReference type="CDD" id="cd03192">
    <property type="entry name" value="GST_C_Sigma_like"/>
    <property type="match status" value="1"/>
</dbReference>
<evidence type="ECO:0000259" key="1">
    <source>
        <dbReference type="PROSITE" id="PS50405"/>
    </source>
</evidence>
<dbReference type="InterPro" id="IPR036282">
    <property type="entry name" value="Glutathione-S-Trfase_C_sf"/>
</dbReference>
<dbReference type="SUPFAM" id="SSF52833">
    <property type="entry name" value="Thioredoxin-like"/>
    <property type="match status" value="1"/>
</dbReference>
<dbReference type="Gene3D" id="3.40.30.10">
    <property type="entry name" value="Glutaredoxin"/>
    <property type="match status" value="1"/>
</dbReference>
<dbReference type="SUPFAM" id="SSF47616">
    <property type="entry name" value="GST C-terminal domain-like"/>
    <property type="match status" value="1"/>
</dbReference>
<dbReference type="PANTHER" id="PTHR11571:SF263">
    <property type="entry name" value="GLUTATHIONE S-TRANSFERASE"/>
    <property type="match status" value="1"/>
</dbReference>
<dbReference type="InterPro" id="IPR004046">
    <property type="entry name" value="GST_C"/>
</dbReference>
<dbReference type="GO" id="GO:0004364">
    <property type="term" value="F:glutathione transferase activity"/>
    <property type="evidence" value="ECO:0007669"/>
    <property type="project" value="TreeGrafter"/>
</dbReference>
<dbReference type="PANTHER" id="PTHR11571">
    <property type="entry name" value="GLUTATHIONE S-TRANSFERASE"/>
    <property type="match status" value="1"/>
</dbReference>
<gene>
    <name evidence="2" type="ORF">AMON00008_LOCUS34587</name>
</gene>
<proteinExistence type="predicted"/>
<dbReference type="GO" id="GO:0006749">
    <property type="term" value="P:glutathione metabolic process"/>
    <property type="evidence" value="ECO:0007669"/>
    <property type="project" value="TreeGrafter"/>
</dbReference>
<accession>A0A7S4UY27</accession>